<dbReference type="EMBL" id="JF894290">
    <property type="protein sequence ID" value="AFH08794.1"/>
    <property type="molecule type" value="mRNA"/>
</dbReference>
<dbReference type="PRINTS" id="PR01547">
    <property type="entry name" value="YEAST176DUF"/>
</dbReference>
<dbReference type="GO" id="GO:0038202">
    <property type="term" value="P:TORC1 signaling"/>
    <property type="evidence" value="ECO:0007669"/>
    <property type="project" value="TreeGrafter"/>
</dbReference>
<dbReference type="InterPro" id="IPR004083">
    <property type="entry name" value="Raptor"/>
</dbReference>
<evidence type="ECO:0000256" key="1">
    <source>
        <dbReference type="ARBA" id="ARBA00009257"/>
    </source>
</evidence>
<dbReference type="Pfam" id="PF14538">
    <property type="entry name" value="Raptor_N"/>
    <property type="match status" value="1"/>
</dbReference>
<reference evidence="6" key="1">
    <citation type="journal article" date="2012" name="PLoS Genet.">
        <title>SMG-1 and mTORC1 Act Antagonistically to Regulate Response to Injury and Growth in Planarians.</title>
        <authorList>
            <person name="Gonzalez-Estevez C."/>
            <person name="Felix D.A."/>
            <person name="Smith M.D."/>
            <person name="Paps J."/>
            <person name="Morley S.J."/>
            <person name="James V."/>
            <person name="Sharp T.V."/>
            <person name="Aboobaker A.A."/>
        </authorList>
    </citation>
    <scope>NUCLEOTIDE SEQUENCE</scope>
</reference>
<dbReference type="SMART" id="SM01302">
    <property type="entry name" value="Raptor_N"/>
    <property type="match status" value="1"/>
</dbReference>
<dbReference type="PANTHER" id="PTHR12848">
    <property type="entry name" value="REGULATORY-ASSOCIATED PROTEIN OF MTOR"/>
    <property type="match status" value="1"/>
</dbReference>
<dbReference type="SUPFAM" id="SSF48371">
    <property type="entry name" value="ARM repeat"/>
    <property type="match status" value="1"/>
</dbReference>
<protein>
    <submittedName>
        <fullName evidence="6">Raptor</fullName>
    </submittedName>
</protein>
<dbReference type="GO" id="GO:0030307">
    <property type="term" value="P:positive regulation of cell growth"/>
    <property type="evidence" value="ECO:0007669"/>
    <property type="project" value="TreeGrafter"/>
</dbReference>
<organism evidence="6">
    <name type="scientific">Schmidtea mediterranea</name>
    <name type="common">Freshwater planarian flatworm</name>
    <dbReference type="NCBI Taxonomy" id="79327"/>
    <lineage>
        <taxon>Eukaryota</taxon>
        <taxon>Metazoa</taxon>
        <taxon>Spiralia</taxon>
        <taxon>Lophotrochozoa</taxon>
        <taxon>Platyhelminthes</taxon>
        <taxon>Rhabditophora</taxon>
        <taxon>Seriata</taxon>
        <taxon>Tricladida</taxon>
        <taxon>Continenticola</taxon>
        <taxon>Geoplanoidea</taxon>
        <taxon>Dugesiidae</taxon>
        <taxon>Schmidtea</taxon>
    </lineage>
</organism>
<feature type="compositionally biased region" description="Acidic residues" evidence="4">
    <location>
        <begin position="437"/>
        <end position="450"/>
    </location>
</feature>
<sequence length="2052" mass="234731">MRNIKKLIDIVEEDKSYPFVAFKARHLNEEIEGIELYEEIYGKDKVRTLHVVLVLCLNLAVDPPDTLVKVSPCSKMEAWFDPKEKNLNRALEMIGKNLQIQYERWQPKARYRQSLDPTIEEIHRLCQSLRRSAREDRVLFHYNGHGVPRPTENGEIWVFNKAYTKYIPLSLYDLHSWMGGPTVYVFDCNNAGRIIRMMEQFSMKRFENDKNTKQNSFMKVKISKHVLVASGENGTANSSSMDNIIILASCQENEDIPQNPEVPADLFTSCLTTPIKIALHWYLLRNQEIFPNYLNETMLELIGGSPSNRVSMFGEINWVFTAVTDTIAWSCLPPPLFQKLFRQDLLVASLFRNFLLAERIMHYYGLRPVSYPPLPKTYEHPMWDAWDHALDCYTSQLPEIYHKKQSMNNSNNTENLLIIRHPSFDPLIVNNMSNNDSSEEDDDDIDEDEDMSTKDKIMQSTLDQQKNENTKGFNQTEKFQQERSQKQDLIQTAWNDALKQHNNTNVFNTRKPQILPNPRVLRQNSQSGKVFPISKTNNLNPLNGPICDLFPFKHTDFFNDHMTAFELWLKTADEKKPVPIQLPILLQVLLSQVHRYRALRLLSEYMDLGPWAVIQCLTVGIFPYVVRLLQSPVYDVKPYLVFIWGKIISSAQLVTSFYVTDFAKNDVVKDAGYKYFVSCLTENEPYEIIIKTISAFALAKMLNNNPVGQKLYIKQNFMTVLIEELENNPSDLANDNYIRLRIWFILSFAKLWSDNDDAKWYGVRQQIHEKLLLYLKDISPEFYTMHPFMLNDRKFKCTIVDNDHLYYSFECHINRELLAYTTLSRVRAATVYALGTFLNNKASDGIRSKHAVQVEQNICQHLLNHSVNDSSPLVRAELVVAMKYMVNLFSNQVMSMAIYYDVWLSQNNHGSINDVNNGKFMGPPSPLANRNVMPSRGSIEKISKRLFVHSPPALTDKISVRQKAVSSGDLTNFDENNNTFWLFKDSHIPFILPDMYLYGNINSTRGNLKNLGAELSFRPTFIKKVPAVSNFTTYNSGFPIINIYAQMWFSLILLSKDPYPKVSILASKIVEAINLYKKITQKSESNELNQQNTDFQISPKLNCSPAQFIQPIHSALFPSHNRKIDAISSFISTDTSSDKYLNSFEVIEAAERIGNRGASREYGLSEDNSAVSEAIIIKGFKKCCLSNAMDGSEDDIIWQDDISDVGNEEDDIDDISDNKFWNLGLCRIHGSMPAERCVILIENKLKEFANIVSITTDGASVMKKAVKLINENNQLCLAHIIQLAIIKVLYIKNNFDEIEDEHPELVELPDANDNGNPDKGNDEDNEDNDEELEIEGYQFDFKDVSTDFFNWSSKYFTLPLLPFHKLAHLSIPGTNFHNENIKSINSMQYLNQSKSFDKVSYKKLPNLIISESKSKSSARRLMHVIDSAKYEDRNERLKKQKNIKLEGAQNWKASLNSSGTQLSQYVEMYFWNHGSLKELSKLRKYSGTSVYKRLCLRTIRSYSFMLPSKSYSKRCKISIEKKKEIVKKHEMGICTTNISRDFNLPKSTLCGDSISELIIREKANQIYKDLFKQISEINGIDNLILSALNENCISKECCPNCHNSICYFVDGGNWDLFFSKHQAMMQKIFLQKIDSKPELLKFHPYLNYLAVVDRSGVSLWNWESGQRAQYMLSQSVSCKEETEIDSSSSETSGYITSLEFINAEEDRGGLILVGTMDGRIKIWRNYLRDMGQDPDIVTAWIALPDQICSNRPSGLITHWSQSLGQLTISGDVKYIRLWDSLQECKISDMNTNSESCVSSIDRSQDGRLIVAGFGDGHIKMFDIRAPVNECIYNSVINAGVGDMGWIHKVAYSDSTNQVYSIGIYGELTTWCVRQRNLPKPYITPSRRPNPLRNTQNVDIDPKATSREGLLKDPFTSDSKLTLAKSINHSLKLQPVHCADLRNTLYSRSQPLSKELNLVTCIIEIMTNSFQDNFVSSESDKEHLAVIGYGKESRGILTAIAPTGSINSNFKYFEGFSRANIEAPTSVCVHPYQTLVGAGLEDSSLLLLKLLPK</sequence>
<dbReference type="InterPro" id="IPR036322">
    <property type="entry name" value="WD40_repeat_dom_sf"/>
</dbReference>
<comment type="similarity">
    <text evidence="1">Belongs to the WD repeat RAPTOR family.</text>
</comment>
<dbReference type="InterPro" id="IPR029347">
    <property type="entry name" value="Raptor_N"/>
</dbReference>
<dbReference type="PROSITE" id="PS00018">
    <property type="entry name" value="EF_HAND_1"/>
    <property type="match status" value="1"/>
</dbReference>
<dbReference type="GO" id="GO:0009267">
    <property type="term" value="P:cellular response to starvation"/>
    <property type="evidence" value="ECO:0007669"/>
    <property type="project" value="TreeGrafter"/>
</dbReference>
<proteinExistence type="evidence at transcript level"/>
<feature type="region of interest" description="Disordered" evidence="4">
    <location>
        <begin position="1306"/>
        <end position="1329"/>
    </location>
</feature>
<name>H9XVZ5_SCHMD</name>
<dbReference type="Gene3D" id="1.25.10.10">
    <property type="entry name" value="Leucine-rich Repeat Variant"/>
    <property type="match status" value="1"/>
</dbReference>
<dbReference type="GO" id="GO:0010506">
    <property type="term" value="P:regulation of autophagy"/>
    <property type="evidence" value="ECO:0007669"/>
    <property type="project" value="TreeGrafter"/>
</dbReference>
<keyword evidence="2" id="KW-0853">WD repeat</keyword>
<keyword evidence="3" id="KW-0677">Repeat</keyword>
<dbReference type="GO" id="GO:0005737">
    <property type="term" value="C:cytoplasm"/>
    <property type="evidence" value="ECO:0007669"/>
    <property type="project" value="TreeGrafter"/>
</dbReference>
<evidence type="ECO:0000259" key="5">
    <source>
        <dbReference type="SMART" id="SM01302"/>
    </source>
</evidence>
<evidence type="ECO:0000256" key="2">
    <source>
        <dbReference type="ARBA" id="ARBA00022574"/>
    </source>
</evidence>
<dbReference type="GO" id="GO:0071230">
    <property type="term" value="P:cellular response to amino acid stimulus"/>
    <property type="evidence" value="ECO:0007669"/>
    <property type="project" value="TreeGrafter"/>
</dbReference>
<dbReference type="InterPro" id="IPR015943">
    <property type="entry name" value="WD40/YVTN_repeat-like_dom_sf"/>
</dbReference>
<dbReference type="SUPFAM" id="SSF50978">
    <property type="entry name" value="WD40 repeat-like"/>
    <property type="match status" value="1"/>
</dbReference>
<dbReference type="SMART" id="SM00320">
    <property type="entry name" value="WD40"/>
    <property type="match status" value="3"/>
</dbReference>
<evidence type="ECO:0000313" key="6">
    <source>
        <dbReference type="EMBL" id="AFH08794.1"/>
    </source>
</evidence>
<dbReference type="InterPro" id="IPR011989">
    <property type="entry name" value="ARM-like"/>
</dbReference>
<feature type="domain" description="Raptor N-terminal CASPase-like" evidence="5">
    <location>
        <begin position="45"/>
        <end position="199"/>
    </location>
</feature>
<evidence type="ECO:0000256" key="3">
    <source>
        <dbReference type="ARBA" id="ARBA00022737"/>
    </source>
</evidence>
<dbReference type="PANTHER" id="PTHR12848:SF16">
    <property type="entry name" value="REGULATORY-ASSOCIATED PROTEIN OF MTOR"/>
    <property type="match status" value="1"/>
</dbReference>
<feature type="region of interest" description="Disordered" evidence="4">
    <location>
        <begin position="429"/>
        <end position="452"/>
    </location>
</feature>
<dbReference type="Gene3D" id="2.130.10.10">
    <property type="entry name" value="YVTN repeat-like/Quinoprotein amine dehydrogenase"/>
    <property type="match status" value="2"/>
</dbReference>
<dbReference type="InterPro" id="IPR016024">
    <property type="entry name" value="ARM-type_fold"/>
</dbReference>
<accession>H9XVZ5</accession>
<dbReference type="InterPro" id="IPR001680">
    <property type="entry name" value="WD40_rpt"/>
</dbReference>
<dbReference type="GO" id="GO:0030674">
    <property type="term" value="F:protein-macromolecule adaptor activity"/>
    <property type="evidence" value="ECO:0007669"/>
    <property type="project" value="TreeGrafter"/>
</dbReference>
<dbReference type="InterPro" id="IPR018247">
    <property type="entry name" value="EF_Hand_1_Ca_BS"/>
</dbReference>
<evidence type="ECO:0000256" key="4">
    <source>
        <dbReference type="SAM" id="MobiDB-lite"/>
    </source>
</evidence>
<dbReference type="Gene3D" id="3.40.50.1460">
    <property type="match status" value="1"/>
</dbReference>
<dbReference type="Pfam" id="PF00400">
    <property type="entry name" value="WD40"/>
    <property type="match status" value="1"/>
</dbReference>
<dbReference type="GO" id="GO:0031931">
    <property type="term" value="C:TORC1 complex"/>
    <property type="evidence" value="ECO:0007669"/>
    <property type="project" value="InterPro"/>
</dbReference>